<evidence type="ECO:0000313" key="2">
    <source>
        <dbReference type="EMBL" id="MCP9765032.1"/>
    </source>
</evidence>
<evidence type="ECO:0000256" key="1">
    <source>
        <dbReference type="SAM" id="Phobius"/>
    </source>
</evidence>
<feature type="transmembrane region" description="Helical" evidence="1">
    <location>
        <begin position="37"/>
        <end position="53"/>
    </location>
</feature>
<name>A0AAE3H502_9BACT</name>
<accession>A0AAE3H502</accession>
<evidence type="ECO:0000313" key="3">
    <source>
        <dbReference type="Proteomes" id="UP001204144"/>
    </source>
</evidence>
<keyword evidence="1" id="KW-0472">Membrane</keyword>
<dbReference type="EMBL" id="RJUF01000180">
    <property type="protein sequence ID" value="MCP9765032.1"/>
    <property type="molecule type" value="Genomic_DNA"/>
</dbReference>
<dbReference type="RefSeq" id="WP_255038718.1">
    <property type="nucleotide sequence ID" value="NZ_RJUF01000180.1"/>
</dbReference>
<protein>
    <submittedName>
        <fullName evidence="2">Uncharacterized protein</fullName>
    </submittedName>
</protein>
<feature type="transmembrane region" description="Helical" evidence="1">
    <location>
        <begin position="65"/>
        <end position="82"/>
    </location>
</feature>
<proteinExistence type="predicted"/>
<keyword evidence="1" id="KW-1133">Transmembrane helix</keyword>
<keyword evidence="3" id="KW-1185">Reference proteome</keyword>
<gene>
    <name evidence="2" type="ORF">EGI31_19030</name>
</gene>
<organism evidence="2 3">
    <name type="scientific">Lacihabitans soyangensis</name>
    <dbReference type="NCBI Taxonomy" id="869394"/>
    <lineage>
        <taxon>Bacteria</taxon>
        <taxon>Pseudomonadati</taxon>
        <taxon>Bacteroidota</taxon>
        <taxon>Cytophagia</taxon>
        <taxon>Cytophagales</taxon>
        <taxon>Leadbetterellaceae</taxon>
        <taxon>Lacihabitans</taxon>
    </lineage>
</organism>
<dbReference type="Proteomes" id="UP001204144">
    <property type="component" value="Unassembled WGS sequence"/>
</dbReference>
<sequence>MSISSSKALNYLKIGVAISILTALFMSYQIPQSFYKTFKLFFLIIALLGMFLIMNYKTERSKRTWNIILASAIAALAVLTFMEN</sequence>
<reference evidence="2 3" key="1">
    <citation type="submission" date="2018-11" db="EMBL/GenBank/DDBJ databases">
        <title>Novel bacteria species description.</title>
        <authorList>
            <person name="Han J.-H."/>
        </authorList>
    </citation>
    <scope>NUCLEOTIDE SEQUENCE [LARGE SCALE GENOMIC DNA]</scope>
    <source>
        <strain evidence="2 3">KCTC23259</strain>
    </source>
</reference>
<dbReference type="AlphaFoldDB" id="A0AAE3H502"/>
<feature type="transmembrane region" description="Helical" evidence="1">
    <location>
        <begin position="12"/>
        <end position="31"/>
    </location>
</feature>
<comment type="caution">
    <text evidence="2">The sequence shown here is derived from an EMBL/GenBank/DDBJ whole genome shotgun (WGS) entry which is preliminary data.</text>
</comment>
<keyword evidence="1" id="KW-0812">Transmembrane</keyword>